<dbReference type="Proteomes" id="UP000222531">
    <property type="component" value="Unassembled WGS sequence"/>
</dbReference>
<dbReference type="OrthoDB" id="5196645at2"/>
<feature type="compositionally biased region" description="Low complexity" evidence="1">
    <location>
        <begin position="105"/>
        <end position="115"/>
    </location>
</feature>
<feature type="signal peptide" evidence="2">
    <location>
        <begin position="1"/>
        <end position="31"/>
    </location>
</feature>
<dbReference type="PANTHER" id="PTHR24094:SF15">
    <property type="entry name" value="AMP-DEPENDENT SYNTHETASE_LIGASE DOMAIN-CONTAINING PROTEIN-RELATED"/>
    <property type="match status" value="1"/>
</dbReference>
<gene>
    <name evidence="4" type="ORF">BLA24_15735</name>
</gene>
<feature type="compositionally biased region" description="Low complexity" evidence="1">
    <location>
        <begin position="30"/>
        <end position="43"/>
    </location>
</feature>
<dbReference type="InterPro" id="IPR011089">
    <property type="entry name" value="GmrSD_C"/>
</dbReference>
<dbReference type="Pfam" id="PF07510">
    <property type="entry name" value="GmrSD_C"/>
    <property type="match status" value="1"/>
</dbReference>
<dbReference type="PANTHER" id="PTHR24094">
    <property type="entry name" value="SECRETED PROTEIN"/>
    <property type="match status" value="1"/>
</dbReference>
<proteinExistence type="predicted"/>
<feature type="compositionally biased region" description="Low complexity" evidence="1">
    <location>
        <begin position="79"/>
        <end position="94"/>
    </location>
</feature>
<protein>
    <recommendedName>
        <fullName evidence="3">GmrSD restriction endonucleases C-terminal domain-containing protein</fullName>
    </recommendedName>
</protein>
<dbReference type="EMBL" id="NHZO01000147">
    <property type="protein sequence ID" value="PHQ51205.1"/>
    <property type="molecule type" value="Genomic_DNA"/>
</dbReference>
<reference evidence="4 5" key="1">
    <citation type="journal article" date="2017" name="Biochemistry">
        <title>Identification of the Biosynthetic Pathway for the Antibiotic Bicyclomycin.</title>
        <authorList>
            <person name="Patteson J."/>
            <person name="Cai W."/>
            <person name="Johnson R.A."/>
            <person name="Santa Maria K."/>
            <person name="Li B."/>
        </authorList>
    </citation>
    <scope>NUCLEOTIDE SEQUENCE [LARGE SCALE GENOMIC DNA]</scope>
    <source>
        <strain evidence="4 5">ATCC 21532</strain>
    </source>
</reference>
<dbReference type="RefSeq" id="WP_099199574.1">
    <property type="nucleotide sequence ID" value="NZ_JBIRXA010000004.1"/>
</dbReference>
<feature type="region of interest" description="Disordered" evidence="1">
    <location>
        <begin position="30"/>
        <end position="137"/>
    </location>
</feature>
<evidence type="ECO:0000259" key="3">
    <source>
        <dbReference type="Pfam" id="PF07510"/>
    </source>
</evidence>
<comment type="caution">
    <text evidence="4">The sequence shown here is derived from an EMBL/GenBank/DDBJ whole genome shotgun (WGS) entry which is preliminary data.</text>
</comment>
<dbReference type="AlphaFoldDB" id="A0A2G1XJ02"/>
<evidence type="ECO:0000313" key="5">
    <source>
        <dbReference type="Proteomes" id="UP000222531"/>
    </source>
</evidence>
<evidence type="ECO:0000256" key="1">
    <source>
        <dbReference type="SAM" id="MobiDB-lite"/>
    </source>
</evidence>
<organism evidence="4 5">
    <name type="scientific">Streptomyces cinnamoneus</name>
    <name type="common">Streptoverticillium cinnamoneum</name>
    <dbReference type="NCBI Taxonomy" id="53446"/>
    <lineage>
        <taxon>Bacteria</taxon>
        <taxon>Bacillati</taxon>
        <taxon>Actinomycetota</taxon>
        <taxon>Actinomycetes</taxon>
        <taxon>Kitasatosporales</taxon>
        <taxon>Streptomycetaceae</taxon>
        <taxon>Streptomyces</taxon>
        <taxon>Streptomyces cinnamoneus group</taxon>
    </lineage>
</organism>
<feature type="domain" description="GmrSD restriction endonucleases C-terminal" evidence="3">
    <location>
        <begin position="202"/>
        <end position="310"/>
    </location>
</feature>
<sequence length="317" mass="34113">MRRVRKPSATSAVSAISAVALLAVLPGAAVAAGPPAGPDAAAPRQHGPAGHGARAANAPQDYAEAACEGPPPEEGDVYTRPPTTSPHSTPPKTSQKGTAPQGSTPPQQAKGAAPKRPAKKPASRRALPHKWPRGVPGRDEAVRMLDDLTVRPFNGKGYDHRLFTGSSCWVQHGVDRCTTRQIALRFHSVTPVKLDGPCKVVGGEWHSEYDGRTMADPLHLDVDHVVPLRNAWGSGASAWSFEERREFANDLVASPQLIVVSTWSNRAKGDKGPDQWLPKGAECTYSRAWIGVKDYYRLSVTRAEKDKLRQVLDTCPL</sequence>
<keyword evidence="2" id="KW-0732">Signal</keyword>
<feature type="compositionally biased region" description="Polar residues" evidence="1">
    <location>
        <begin position="95"/>
        <end position="104"/>
    </location>
</feature>
<keyword evidence="5" id="KW-1185">Reference proteome</keyword>
<feature type="compositionally biased region" description="Basic residues" evidence="1">
    <location>
        <begin position="116"/>
        <end position="132"/>
    </location>
</feature>
<name>A0A2G1XJ02_STRCJ</name>
<accession>A0A2G1XJ02</accession>
<evidence type="ECO:0000256" key="2">
    <source>
        <dbReference type="SAM" id="SignalP"/>
    </source>
</evidence>
<evidence type="ECO:0000313" key="4">
    <source>
        <dbReference type="EMBL" id="PHQ51205.1"/>
    </source>
</evidence>
<feature type="chain" id="PRO_5044380968" description="GmrSD restriction endonucleases C-terminal domain-containing protein" evidence="2">
    <location>
        <begin position="32"/>
        <end position="317"/>
    </location>
</feature>